<dbReference type="PANTHER" id="PTHR42804:SF1">
    <property type="entry name" value="ALDEHYDE DEHYDROGENASE-RELATED"/>
    <property type="match status" value="1"/>
</dbReference>
<evidence type="ECO:0000259" key="5">
    <source>
        <dbReference type="Pfam" id="PF00171"/>
    </source>
</evidence>
<evidence type="ECO:0000256" key="1">
    <source>
        <dbReference type="ARBA" id="ARBA00009986"/>
    </source>
</evidence>
<evidence type="ECO:0000313" key="7">
    <source>
        <dbReference type="Proteomes" id="UP000014184"/>
    </source>
</evidence>
<feature type="active site" evidence="3">
    <location>
        <position position="264"/>
    </location>
</feature>
<dbReference type="FunFam" id="3.40.605.10:FF:000007">
    <property type="entry name" value="NAD/NADP-dependent betaine aldehyde dehydrogenase"/>
    <property type="match status" value="1"/>
</dbReference>
<dbReference type="InterPro" id="IPR015590">
    <property type="entry name" value="Aldehyde_DH_dom"/>
</dbReference>
<dbReference type="InterPro" id="IPR029510">
    <property type="entry name" value="Ald_DH_CS_GLU"/>
</dbReference>
<comment type="similarity">
    <text evidence="1 4">Belongs to the aldehyde dehydrogenase family.</text>
</comment>
<dbReference type="SUPFAM" id="SSF53720">
    <property type="entry name" value="ALDH-like"/>
    <property type="match status" value="1"/>
</dbReference>
<dbReference type="InterPro" id="IPR016161">
    <property type="entry name" value="Ald_DH/histidinol_DH"/>
</dbReference>
<evidence type="ECO:0000256" key="4">
    <source>
        <dbReference type="RuleBase" id="RU003345"/>
    </source>
</evidence>
<evidence type="ECO:0000256" key="2">
    <source>
        <dbReference type="ARBA" id="ARBA00023002"/>
    </source>
</evidence>
<dbReference type="GO" id="GO:0016620">
    <property type="term" value="F:oxidoreductase activity, acting on the aldehyde or oxo group of donors, NAD or NADP as acceptor"/>
    <property type="evidence" value="ECO:0007669"/>
    <property type="project" value="InterPro"/>
</dbReference>
<accession>A0A9P2TA64</accession>
<dbReference type="CDD" id="cd07089">
    <property type="entry name" value="ALDH_CddD-AldA-like"/>
    <property type="match status" value="1"/>
</dbReference>
<proteinExistence type="inferred from homology"/>
<dbReference type="Gene3D" id="3.40.309.10">
    <property type="entry name" value="Aldehyde Dehydrogenase, Chain A, domain 2"/>
    <property type="match status" value="1"/>
</dbReference>
<dbReference type="InterPro" id="IPR016162">
    <property type="entry name" value="Ald_DH_N"/>
</dbReference>
<keyword evidence="7" id="KW-1185">Reference proteome</keyword>
<sequence length="492" mass="53141">MSISSERIAALRDYVPEVRELTIDGKPVKPAGETWDVYNPATEEVIATVSGATKEQVDEAIRAARTAFDTWSKMSGEERSAAMHSLADRLEARWEELLASIVNEVGTPVSTAEFLQVKMGLGHLRWFADAAKKDRTVHLGPYDVPVPTMSDVDHYPVGVVAAITGYNYPLNLAGFKYGAALAAGCTVVLLPSPRTPLTTLLLGEIIRESDLPDGVINVVLGGADIGQYLSSHPGVDKVSFTGSDAVGAKIMEQAAANLNDVVLELGGKSANIVLPGCDVESFAVDMHMRWSRNSGQGCAALARLLVHEDLFDRFMKAGAEAFPKMKVGDPWDPETHIGPLIRPDHRDRVNGFITEALEQGGKALLQVETPLPEKGWYVNPILLGNLPHSARAVQQEIFGPVAVVLTYKDVDEAIRLANDTAYGLAANVWAPTLEEGRRVAEQLRAGTVWINGGGAMRPDAPFGGSGRSGIGRELGEWGIQEFLEPRHIQWAL</sequence>
<dbReference type="Gene3D" id="3.40.605.10">
    <property type="entry name" value="Aldehyde Dehydrogenase, Chain A, domain 1"/>
    <property type="match status" value="1"/>
</dbReference>
<organism evidence="6 7">
    <name type="scientific">Thermobifida fusca TM51</name>
    <dbReference type="NCBI Taxonomy" id="1169414"/>
    <lineage>
        <taxon>Bacteria</taxon>
        <taxon>Bacillati</taxon>
        <taxon>Actinomycetota</taxon>
        <taxon>Actinomycetes</taxon>
        <taxon>Streptosporangiales</taxon>
        <taxon>Nocardiopsidaceae</taxon>
        <taxon>Thermobifida</taxon>
    </lineage>
</organism>
<dbReference type="RefSeq" id="WP_011291728.1">
    <property type="nucleotide sequence ID" value="NZ_AOSG01000032.1"/>
</dbReference>
<dbReference type="AlphaFoldDB" id="A0A9P2TA64"/>
<name>A0A9P2TA64_THEFU</name>
<dbReference type="InterPro" id="IPR016163">
    <property type="entry name" value="Ald_DH_C"/>
</dbReference>
<dbReference type="PROSITE" id="PS00687">
    <property type="entry name" value="ALDEHYDE_DEHYDR_GLU"/>
    <property type="match status" value="1"/>
</dbReference>
<dbReference type="EMBL" id="AOSG01000032">
    <property type="protein sequence ID" value="EOR71576.1"/>
    <property type="molecule type" value="Genomic_DNA"/>
</dbReference>
<dbReference type="Pfam" id="PF00171">
    <property type="entry name" value="Aldedh"/>
    <property type="match status" value="1"/>
</dbReference>
<keyword evidence="2 4" id="KW-0560">Oxidoreductase</keyword>
<evidence type="ECO:0000256" key="3">
    <source>
        <dbReference type="PROSITE-ProRule" id="PRU10007"/>
    </source>
</evidence>
<evidence type="ECO:0000313" key="6">
    <source>
        <dbReference type="EMBL" id="EOR71576.1"/>
    </source>
</evidence>
<dbReference type="Proteomes" id="UP000014184">
    <property type="component" value="Unassembled WGS sequence"/>
</dbReference>
<comment type="caution">
    <text evidence="6">The sequence shown here is derived from an EMBL/GenBank/DDBJ whole genome shotgun (WGS) entry which is preliminary data.</text>
</comment>
<reference evidence="6 7" key="1">
    <citation type="journal article" date="2013" name="Genome Announc.">
        <title>Draft Genome Sequence of the Lignocellulose Decomposer Thermobifida fusca Strain TM51.</title>
        <authorList>
            <person name="Toth A."/>
            <person name="Barna T."/>
            <person name="Nagy I."/>
            <person name="Horvath B."/>
            <person name="Nagy I."/>
            <person name="Tancsics A."/>
            <person name="Kriszt B."/>
            <person name="Baka E."/>
            <person name="Fekete C."/>
            <person name="Kukolya J."/>
        </authorList>
    </citation>
    <scope>NUCLEOTIDE SEQUENCE [LARGE SCALE GENOMIC DNA]</scope>
    <source>
        <strain evidence="6 7">TM51</strain>
    </source>
</reference>
<gene>
    <name evidence="6" type="ORF">TM51_06846</name>
</gene>
<protein>
    <submittedName>
        <fullName evidence="6">Betaine-aldehyde dehydrogenase</fullName>
    </submittedName>
</protein>
<dbReference type="PANTHER" id="PTHR42804">
    <property type="entry name" value="ALDEHYDE DEHYDROGENASE"/>
    <property type="match status" value="1"/>
</dbReference>
<feature type="domain" description="Aldehyde dehydrogenase" evidence="5">
    <location>
        <begin position="30"/>
        <end position="488"/>
    </location>
</feature>